<proteinExistence type="predicted"/>
<sequence>MLNTLAILFIKLYQARPKRRSFGVCKFEPTCSEYSKQCFKRFSFWKAIKLARDRLHRCNANLPKEIDHPPKS</sequence>
<dbReference type="RefSeq" id="WP_425461084.1">
    <property type="nucleotide sequence ID" value="NZ_VNHY01000001.1"/>
</dbReference>
<evidence type="ECO:0000313" key="2">
    <source>
        <dbReference type="Proteomes" id="UP000324595"/>
    </source>
</evidence>
<gene>
    <name evidence="1" type="ORF">LX73_0540</name>
</gene>
<dbReference type="InterPro" id="IPR002696">
    <property type="entry name" value="Membr_insert_effic_factor_YidD"/>
</dbReference>
<dbReference type="EMBL" id="VNHY01000001">
    <property type="protein sequence ID" value="TYP95243.1"/>
    <property type="molecule type" value="Genomic_DNA"/>
</dbReference>
<protein>
    <recommendedName>
        <fullName evidence="3">Membrane protein insertion efficiency factor YidD</fullName>
    </recommendedName>
</protein>
<evidence type="ECO:0008006" key="3">
    <source>
        <dbReference type="Google" id="ProtNLM"/>
    </source>
</evidence>
<dbReference type="Pfam" id="PF01809">
    <property type="entry name" value="YidD"/>
    <property type="match status" value="1"/>
</dbReference>
<dbReference type="PANTHER" id="PTHR33383:SF1">
    <property type="entry name" value="MEMBRANE PROTEIN INSERTION EFFICIENCY FACTOR-RELATED"/>
    <property type="match status" value="1"/>
</dbReference>
<keyword evidence="2" id="KW-1185">Reference proteome</keyword>
<comment type="caution">
    <text evidence="1">The sequence shown here is derived from an EMBL/GenBank/DDBJ whole genome shotgun (WGS) entry which is preliminary data.</text>
</comment>
<dbReference type="NCBIfam" id="TIGR00278">
    <property type="entry name" value="membrane protein insertion efficiency factor YidD"/>
    <property type="match status" value="1"/>
</dbReference>
<accession>A0A5D3YQH8</accession>
<dbReference type="SMART" id="SM01234">
    <property type="entry name" value="Haemolytic"/>
    <property type="match status" value="1"/>
</dbReference>
<organism evidence="1 2">
    <name type="scientific">Fodinibius salinus</name>
    <dbReference type="NCBI Taxonomy" id="860790"/>
    <lineage>
        <taxon>Bacteria</taxon>
        <taxon>Pseudomonadati</taxon>
        <taxon>Balneolota</taxon>
        <taxon>Balneolia</taxon>
        <taxon>Balneolales</taxon>
        <taxon>Balneolaceae</taxon>
        <taxon>Fodinibius</taxon>
    </lineage>
</organism>
<dbReference type="Proteomes" id="UP000324595">
    <property type="component" value="Unassembled WGS sequence"/>
</dbReference>
<dbReference type="AlphaFoldDB" id="A0A5D3YQH8"/>
<dbReference type="PANTHER" id="PTHR33383">
    <property type="entry name" value="MEMBRANE PROTEIN INSERTION EFFICIENCY FACTOR-RELATED"/>
    <property type="match status" value="1"/>
</dbReference>
<evidence type="ECO:0000313" key="1">
    <source>
        <dbReference type="EMBL" id="TYP95243.1"/>
    </source>
</evidence>
<name>A0A5D3YQH8_9BACT</name>
<reference evidence="1 2" key="1">
    <citation type="submission" date="2019-07" db="EMBL/GenBank/DDBJ databases">
        <title>Genomic Encyclopedia of Archaeal and Bacterial Type Strains, Phase II (KMG-II): from individual species to whole genera.</title>
        <authorList>
            <person name="Goeker M."/>
        </authorList>
    </citation>
    <scope>NUCLEOTIDE SEQUENCE [LARGE SCALE GENOMIC DNA]</scope>
    <source>
        <strain evidence="1 2">DSM 21935</strain>
    </source>
</reference>